<dbReference type="InterPro" id="IPR041522">
    <property type="entry name" value="CdaR_GGDEF"/>
</dbReference>
<dbReference type="InterPro" id="IPR012914">
    <property type="entry name" value="PucR_dom"/>
</dbReference>
<comment type="caution">
    <text evidence="5">The sequence shown here is derived from an EMBL/GenBank/DDBJ whole genome shotgun (WGS) entry which is preliminary data.</text>
</comment>
<organism evidence="5 6">
    <name type="scientific">Paenibacillus farraposensis</name>
    <dbReference type="NCBI Taxonomy" id="2807095"/>
    <lineage>
        <taxon>Bacteria</taxon>
        <taxon>Bacillati</taxon>
        <taxon>Bacillota</taxon>
        <taxon>Bacilli</taxon>
        <taxon>Bacillales</taxon>
        <taxon>Paenibacillaceae</taxon>
        <taxon>Paenibacillus</taxon>
    </lineage>
</organism>
<reference evidence="6" key="1">
    <citation type="journal article" date="2019" name="Int. J. Syst. Evol. Microbiol.">
        <title>The Global Catalogue of Microorganisms (GCM) 10K type strain sequencing project: providing services to taxonomists for standard genome sequencing and annotation.</title>
        <authorList>
            <consortium name="The Broad Institute Genomics Platform"/>
            <consortium name="The Broad Institute Genome Sequencing Center for Infectious Disease"/>
            <person name="Wu L."/>
            <person name="Ma J."/>
        </authorList>
    </citation>
    <scope>NUCLEOTIDE SEQUENCE [LARGE SCALE GENOMIC DNA]</scope>
    <source>
        <strain evidence="6">CCM 9147</strain>
    </source>
</reference>
<dbReference type="PANTHER" id="PTHR33744:SF1">
    <property type="entry name" value="DNA-BINDING TRANSCRIPTIONAL ACTIVATOR ADER"/>
    <property type="match status" value="1"/>
</dbReference>
<dbReference type="InterPro" id="IPR025736">
    <property type="entry name" value="PucR_C-HTH_dom"/>
</dbReference>
<accession>A0ABW4D7B2</accession>
<dbReference type="Pfam" id="PF17853">
    <property type="entry name" value="GGDEF_2"/>
    <property type="match status" value="1"/>
</dbReference>
<proteinExistence type="inferred from homology"/>
<keyword evidence="6" id="KW-1185">Reference proteome</keyword>
<dbReference type="EMBL" id="JBHTNZ010000003">
    <property type="protein sequence ID" value="MFD1460599.1"/>
    <property type="molecule type" value="Genomic_DNA"/>
</dbReference>
<dbReference type="RefSeq" id="WP_229526716.1">
    <property type="nucleotide sequence ID" value="NZ_JAFFQR010000112.1"/>
</dbReference>
<evidence type="ECO:0000256" key="1">
    <source>
        <dbReference type="ARBA" id="ARBA00006754"/>
    </source>
</evidence>
<dbReference type="PANTHER" id="PTHR33744">
    <property type="entry name" value="CARBOHYDRATE DIACID REGULATOR"/>
    <property type="match status" value="1"/>
</dbReference>
<dbReference type="InterPro" id="IPR051448">
    <property type="entry name" value="CdaR-like_regulators"/>
</dbReference>
<evidence type="ECO:0000259" key="3">
    <source>
        <dbReference type="Pfam" id="PF13556"/>
    </source>
</evidence>
<dbReference type="Gene3D" id="1.10.10.2840">
    <property type="entry name" value="PucR C-terminal helix-turn-helix domain"/>
    <property type="match status" value="1"/>
</dbReference>
<evidence type="ECO:0000313" key="5">
    <source>
        <dbReference type="EMBL" id="MFD1460599.1"/>
    </source>
</evidence>
<dbReference type="Pfam" id="PF07905">
    <property type="entry name" value="PucR"/>
    <property type="match status" value="1"/>
</dbReference>
<sequence>MMEFKVKDLFLIDTLKQAFVISGKQGLNNPIRGVTIIEAPDIAEWISGGELLLSSLYPLQSYNVSEQKAFMAQLSKKQASALIIKTGRFVHDIPAGIIEASETLHLPVIQIPKQVPYREIIYPVMEALFNNQVVKLKYFKEAHDKFIALTLANKGSEHIIASLRKLIGNPVTLYDRNFHSISSTDPHLVQFEVLEHEEADAARMDTEFPFYRQRVSYPDWDGRICNHFVIPVETMNHIKIHLVIHETYKAVEALDFIAIENAATSLSLDLVKQYAVAEVEMKFKDDLIDDLLHAKIESLQSVYQRANLIGWDLNKIYVVVLFRLRAADGYDAMKTDLYELHNPYQRKLYEFIHRQIPEGTIRVRSDQLIVLWNVESDQEDKSACVRKIKKAAESIQKKFYKSFQHLNLQVGIGNAAHSITELPRSYKEAQDALQLGTLMNGSSAIAAFSDLGIYRLLCQIEDTGELAKFIPPSLKKLLAYKQPNREDLIKTLQTFLQHHQNGAKTAEELYVHYKTVTYRIERIKEITGIDLEDPDEVLSVQVGLKILVLIGDNPVIWHLDHANV</sequence>
<dbReference type="Pfam" id="PF13556">
    <property type="entry name" value="HTH_30"/>
    <property type="match status" value="1"/>
</dbReference>
<gene>
    <name evidence="5" type="ORF">ACFQ5D_03865</name>
</gene>
<feature type="domain" description="PucR C-terminal helix-turn-helix" evidence="3">
    <location>
        <begin position="488"/>
        <end position="546"/>
    </location>
</feature>
<feature type="domain" description="Purine catabolism PurC-like" evidence="2">
    <location>
        <begin position="12"/>
        <end position="128"/>
    </location>
</feature>
<evidence type="ECO:0000259" key="4">
    <source>
        <dbReference type="Pfam" id="PF17853"/>
    </source>
</evidence>
<dbReference type="Proteomes" id="UP001597340">
    <property type="component" value="Unassembled WGS sequence"/>
</dbReference>
<dbReference type="InterPro" id="IPR042070">
    <property type="entry name" value="PucR_C-HTH_sf"/>
</dbReference>
<name>A0ABW4D7B2_9BACL</name>
<protein>
    <submittedName>
        <fullName evidence="5">PucR family transcriptional regulator</fullName>
    </submittedName>
</protein>
<comment type="similarity">
    <text evidence="1">Belongs to the CdaR family.</text>
</comment>
<evidence type="ECO:0000313" key="6">
    <source>
        <dbReference type="Proteomes" id="UP001597340"/>
    </source>
</evidence>
<evidence type="ECO:0000259" key="2">
    <source>
        <dbReference type="Pfam" id="PF07905"/>
    </source>
</evidence>
<feature type="domain" description="CdaR GGDEF-like" evidence="4">
    <location>
        <begin position="301"/>
        <end position="435"/>
    </location>
</feature>